<dbReference type="EMBL" id="MQVR01000036">
    <property type="protein sequence ID" value="OKL53869.1"/>
    <property type="molecule type" value="Genomic_DNA"/>
</dbReference>
<keyword evidence="10" id="KW-1185">Reference proteome</keyword>
<dbReference type="RefSeq" id="WP_073716686.1">
    <property type="nucleotide sequence ID" value="NZ_MQVR01000036.1"/>
</dbReference>
<dbReference type="NCBIfam" id="TIGR01974">
    <property type="entry name" value="NDH_I_L"/>
    <property type="match status" value="1"/>
</dbReference>
<comment type="caution">
    <text evidence="9">The sequence shown here is derived from an EMBL/GenBank/DDBJ whole genome shotgun (WGS) entry which is preliminary data.</text>
</comment>
<dbReference type="AlphaFoldDB" id="A0A1Q5Q2B7"/>
<feature type="transmembrane region" description="Helical" evidence="6">
    <location>
        <begin position="228"/>
        <end position="249"/>
    </location>
</feature>
<feature type="transmembrane region" description="Helical" evidence="6">
    <location>
        <begin position="27"/>
        <end position="44"/>
    </location>
</feature>
<dbReference type="InterPro" id="IPR001516">
    <property type="entry name" value="Proton_antipo_N"/>
</dbReference>
<evidence type="ECO:0000256" key="6">
    <source>
        <dbReference type="SAM" id="Phobius"/>
    </source>
</evidence>
<keyword evidence="2 5" id="KW-0812">Transmembrane</keyword>
<evidence type="ECO:0000256" key="3">
    <source>
        <dbReference type="ARBA" id="ARBA00022989"/>
    </source>
</evidence>
<evidence type="ECO:0000256" key="4">
    <source>
        <dbReference type="ARBA" id="ARBA00023136"/>
    </source>
</evidence>
<dbReference type="Pfam" id="PF00361">
    <property type="entry name" value="Proton_antipo_M"/>
    <property type="match status" value="1"/>
</dbReference>
<dbReference type="OrthoDB" id="9811798at2"/>
<dbReference type="GO" id="GO:0042773">
    <property type="term" value="P:ATP synthesis coupled electron transport"/>
    <property type="evidence" value="ECO:0007669"/>
    <property type="project" value="InterPro"/>
</dbReference>
<gene>
    <name evidence="9" type="ORF">BSZ39_07170</name>
</gene>
<feature type="domain" description="NADH-Ubiquinone oxidoreductase (complex I) chain 5 N-terminal" evidence="8">
    <location>
        <begin position="100"/>
        <end position="141"/>
    </location>
</feature>
<dbReference type="PRINTS" id="PR01435">
    <property type="entry name" value="NPOXDRDTASE5"/>
</dbReference>
<proteinExistence type="predicted"/>
<dbReference type="GO" id="GO:0012505">
    <property type="term" value="C:endomembrane system"/>
    <property type="evidence" value="ECO:0007669"/>
    <property type="project" value="UniProtKB-SubCell"/>
</dbReference>
<feature type="transmembrane region" description="Helical" evidence="6">
    <location>
        <begin position="630"/>
        <end position="650"/>
    </location>
</feature>
<feature type="transmembrane region" description="Helical" evidence="6">
    <location>
        <begin position="203"/>
        <end position="222"/>
    </location>
</feature>
<feature type="domain" description="NADH:quinone oxidoreductase/Mrp antiporter transmembrane" evidence="7">
    <location>
        <begin position="157"/>
        <end position="443"/>
    </location>
</feature>
<evidence type="ECO:0000256" key="1">
    <source>
        <dbReference type="ARBA" id="ARBA00004127"/>
    </source>
</evidence>
<evidence type="ECO:0000313" key="9">
    <source>
        <dbReference type="EMBL" id="OKL53869.1"/>
    </source>
</evidence>
<dbReference type="PANTHER" id="PTHR42829">
    <property type="entry name" value="NADH-UBIQUINONE OXIDOREDUCTASE CHAIN 5"/>
    <property type="match status" value="1"/>
</dbReference>
<feature type="transmembrane region" description="Helical" evidence="6">
    <location>
        <begin position="328"/>
        <end position="349"/>
    </location>
</feature>
<dbReference type="PRINTS" id="PR01434">
    <property type="entry name" value="NADHDHGNASE5"/>
</dbReference>
<evidence type="ECO:0000259" key="7">
    <source>
        <dbReference type="Pfam" id="PF00361"/>
    </source>
</evidence>
<dbReference type="STRING" id="208480.SAMN02910418_00673"/>
<organism evidence="9 10">
    <name type="scientific">Bowdeniella nasicola</name>
    <dbReference type="NCBI Taxonomy" id="208480"/>
    <lineage>
        <taxon>Bacteria</taxon>
        <taxon>Bacillati</taxon>
        <taxon>Actinomycetota</taxon>
        <taxon>Actinomycetes</taxon>
        <taxon>Actinomycetales</taxon>
        <taxon>Actinomycetaceae</taxon>
        <taxon>Bowdeniella</taxon>
    </lineage>
</organism>
<dbReference type="GO" id="GO:0015990">
    <property type="term" value="P:electron transport coupled proton transport"/>
    <property type="evidence" value="ECO:0007669"/>
    <property type="project" value="TreeGrafter"/>
</dbReference>
<dbReference type="Pfam" id="PF00662">
    <property type="entry name" value="Proton_antipo_N"/>
    <property type="match status" value="1"/>
</dbReference>
<feature type="transmembrane region" description="Helical" evidence="6">
    <location>
        <begin position="270"/>
        <end position="288"/>
    </location>
</feature>
<sequence>MSLFASQLPLAAAPIGATEATGPASLAWLLIAIPLVSFIALMLAGRASDKWGHWLGVAASWASFIIGALILFQLFGLDADARSIVLPLYDWMPSLADGGSIGLLLDPLSLTFVMLVTFVGSLIHVYAVAYMEHDPDRRRFFAYLNLFIAAMLTLVLADSYLLLFVGWEGVGLASYLLIGFWNQVPEYATAAKKAFVMNRVGDAGLLLAMGAMFAALGTVNYAGAFDAAGSASSTWLTVIGILLLVGACGKSAQFPLQAWLGDAMAGPTPVSALIHAATMVTAGVYLVIRSGAIYAGAPTAQLLVAIIGAITLLFGAIVGCAKDDMKKVLAASTMSQIGYMMLAAGLGPIGAAFAIFHLLTHGFFKAQMFLGAGSVMHGMDDQVDMRRFGGLAPYMKITWITFAIGWLAILGVPPFAGFFSKDKIIEAAFVGDGIQPWIFGLVALLGAGITAFYMSRLFFMVFHGEKRWAKTRTGEDMHPHESPALMTVPMIVLSVFSIGLGLALTYVWDFTAWLAPVTGDVAHHDPVLPIPVIVGATLGVVIIGVALAYVFFVRGQVATTPPESNALVRAARADLHQDAINQAVFMAPSQMLTRGVAEADQLAIDGAVMGAARGTGSLGRWIGKLHNGYVRSYAAITVLGVIVALVVVLASRI</sequence>
<dbReference type="PANTHER" id="PTHR42829:SF2">
    <property type="entry name" value="NADH-UBIQUINONE OXIDOREDUCTASE CHAIN 5"/>
    <property type="match status" value="1"/>
</dbReference>
<feature type="transmembrane region" description="Helical" evidence="6">
    <location>
        <begin position="140"/>
        <end position="157"/>
    </location>
</feature>
<feature type="transmembrane region" description="Helical" evidence="6">
    <location>
        <begin position="483"/>
        <end position="508"/>
    </location>
</feature>
<keyword evidence="4 6" id="KW-0472">Membrane</keyword>
<dbReference type="NCBIfam" id="NF005141">
    <property type="entry name" value="PRK06590.1"/>
    <property type="match status" value="1"/>
</dbReference>
<protein>
    <submittedName>
        <fullName evidence="9">NADH-quinone oxidoreductase subunit L</fullName>
    </submittedName>
</protein>
<dbReference type="GO" id="GO:0003954">
    <property type="term" value="F:NADH dehydrogenase activity"/>
    <property type="evidence" value="ECO:0007669"/>
    <property type="project" value="TreeGrafter"/>
</dbReference>
<dbReference type="Proteomes" id="UP000185628">
    <property type="component" value="Unassembled WGS sequence"/>
</dbReference>
<evidence type="ECO:0000256" key="5">
    <source>
        <dbReference type="RuleBase" id="RU000320"/>
    </source>
</evidence>
<name>A0A1Q5Q2B7_9ACTO</name>
<dbReference type="InterPro" id="IPR018393">
    <property type="entry name" value="NADHpl_OxRdtase_5_subgr"/>
</dbReference>
<accession>A0A1Q5Q2B7</accession>
<comment type="subcellular location">
    <subcellularLocation>
        <location evidence="1">Endomembrane system</location>
        <topology evidence="1">Multi-pass membrane protein</topology>
    </subcellularLocation>
    <subcellularLocation>
        <location evidence="5">Membrane</location>
        <topology evidence="5">Multi-pass membrane protein</topology>
    </subcellularLocation>
</comment>
<feature type="transmembrane region" description="Helical" evidence="6">
    <location>
        <begin position="108"/>
        <end position="128"/>
    </location>
</feature>
<feature type="transmembrane region" description="Helical" evidence="6">
    <location>
        <begin position="397"/>
        <end position="417"/>
    </location>
</feature>
<feature type="transmembrane region" description="Helical" evidence="6">
    <location>
        <begin position="437"/>
        <end position="462"/>
    </location>
</feature>
<dbReference type="InterPro" id="IPR003945">
    <property type="entry name" value="NU5C-like"/>
</dbReference>
<dbReference type="Gene3D" id="1.20.5.2700">
    <property type="match status" value="1"/>
</dbReference>
<feature type="transmembrane region" description="Helical" evidence="6">
    <location>
        <begin position="51"/>
        <end position="75"/>
    </location>
</feature>
<feature type="transmembrane region" description="Helical" evidence="6">
    <location>
        <begin position="528"/>
        <end position="552"/>
    </location>
</feature>
<dbReference type="InterPro" id="IPR001750">
    <property type="entry name" value="ND/Mrp_TM"/>
</dbReference>
<dbReference type="GO" id="GO:0008137">
    <property type="term" value="F:NADH dehydrogenase (ubiquinone) activity"/>
    <property type="evidence" value="ECO:0007669"/>
    <property type="project" value="InterPro"/>
</dbReference>
<evidence type="ECO:0000256" key="2">
    <source>
        <dbReference type="ARBA" id="ARBA00022692"/>
    </source>
</evidence>
<evidence type="ECO:0000313" key="10">
    <source>
        <dbReference type="Proteomes" id="UP000185628"/>
    </source>
</evidence>
<dbReference type="GO" id="GO:0016020">
    <property type="term" value="C:membrane"/>
    <property type="evidence" value="ECO:0007669"/>
    <property type="project" value="UniProtKB-SubCell"/>
</dbReference>
<reference evidence="10" key="1">
    <citation type="submission" date="2016-12" db="EMBL/GenBank/DDBJ databases">
        <authorList>
            <person name="Meng X."/>
        </authorList>
    </citation>
    <scope>NUCLEOTIDE SEQUENCE [LARGE SCALE GENOMIC DNA]</scope>
    <source>
        <strain evidence="10">DSM 19116</strain>
    </source>
</reference>
<keyword evidence="3 6" id="KW-1133">Transmembrane helix</keyword>
<feature type="transmembrane region" description="Helical" evidence="6">
    <location>
        <begin position="300"/>
        <end position="321"/>
    </location>
</feature>
<evidence type="ECO:0000259" key="8">
    <source>
        <dbReference type="Pfam" id="PF00662"/>
    </source>
</evidence>